<dbReference type="RefSeq" id="WP_316974896.1">
    <property type="nucleotide sequence ID" value="NZ_JAWIIJ010000015.1"/>
</dbReference>
<evidence type="ECO:0000313" key="2">
    <source>
        <dbReference type="EMBL" id="MDV2080490.1"/>
    </source>
</evidence>
<feature type="domain" description="Peptidase S8/S53" evidence="1">
    <location>
        <begin position="136"/>
        <end position="387"/>
    </location>
</feature>
<name>A0ABU3W1T3_9GAMM</name>
<dbReference type="Pfam" id="PF00082">
    <property type="entry name" value="Peptidase_S8"/>
    <property type="match status" value="1"/>
</dbReference>
<keyword evidence="3" id="KW-1185">Reference proteome</keyword>
<gene>
    <name evidence="2" type="ORF">RYS15_17540</name>
</gene>
<dbReference type="Proteomes" id="UP001269819">
    <property type="component" value="Unassembled WGS sequence"/>
</dbReference>
<dbReference type="EMBL" id="JAWIIJ010000015">
    <property type="protein sequence ID" value="MDV2080490.1"/>
    <property type="molecule type" value="Genomic_DNA"/>
</dbReference>
<evidence type="ECO:0000313" key="3">
    <source>
        <dbReference type="Proteomes" id="UP001269819"/>
    </source>
</evidence>
<accession>A0ABU3W1T3</accession>
<comment type="caution">
    <text evidence="2">The sequence shown here is derived from an EMBL/GenBank/DDBJ whole genome shotgun (WGS) entry which is preliminary data.</text>
</comment>
<evidence type="ECO:0000259" key="1">
    <source>
        <dbReference type="Pfam" id="PF00082"/>
    </source>
</evidence>
<proteinExistence type="predicted"/>
<dbReference type="Gene3D" id="3.40.50.200">
    <property type="entry name" value="Peptidase S8/S53 domain"/>
    <property type="match status" value="1"/>
</dbReference>
<dbReference type="SUPFAM" id="SSF52743">
    <property type="entry name" value="Subtilisin-like"/>
    <property type="match status" value="1"/>
</dbReference>
<dbReference type="InterPro" id="IPR036852">
    <property type="entry name" value="Peptidase_S8/S53_dom_sf"/>
</dbReference>
<reference evidence="2 3" key="1">
    <citation type="submission" date="2023-10" db="EMBL/GenBank/DDBJ databases">
        <title>Characteristics and mechanism of a salt-tolerant marine origin heterotrophic nitrifying- aerobic denitrifying bacteria Marinobacter xestospongiae HN1.</title>
        <authorList>
            <person name="Qi R."/>
        </authorList>
    </citation>
    <scope>NUCLEOTIDE SEQUENCE [LARGE SCALE GENOMIC DNA]</scope>
    <source>
        <strain evidence="2 3">HN1</strain>
    </source>
</reference>
<dbReference type="InterPro" id="IPR000209">
    <property type="entry name" value="Peptidase_S8/S53_dom"/>
</dbReference>
<dbReference type="CDD" id="cd04847">
    <property type="entry name" value="Peptidases_S8_Subtilisin_like_2"/>
    <property type="match status" value="1"/>
</dbReference>
<sequence length="575" mass="64020">MKIEDLVIYDAQEKIRGEAKENETKYEIALHSPNGMGDVSEGFLNYLKLFNGEVRKARKVGELIFFSADVPKDQVRNVAEFSMLRAIRPMPKVRVMEPQIRRIELPNPHFELPDADALDSTLNVAVFDGGIGAQHLNRWVEEFIYSDESTTNPQFLAHGGEVTSTILFGRKVEDKELQQPYCNIDHYRVLDPALGEEDDLFDVLDRITVAIKENSYDFINLSLGPSIPIEDDEVHVWTSTLEEILSTGYPLAAVAVGNDGELAGQNRIQPPSDLVNALSIGSSNISGNGWARAPYSCVGPGRSPGKVKPDGVCFGGSTKEPFSTFSPIQNNIVNVAGTSYATPLALRTCIGIKALLDHPLTPLATKALAIHHAERDPKLDRAEIGWGRIRENLDQIIYSDDDEATIIYQGEVDPTDVLRAFIPCPPTENLGPKTQIRATFCFASQVDPEHPIHYTRNGLTLTFHPNSSRTKAFFSMKNIYKTEQEARDDAHKWETCLYHSESCLSEKLDEPYFDILHGVRERGQAPEAGAHVDPLPYVLVISVRSEGSADLYSKILETHQTLQPLSLKQNIQIRT</sequence>
<organism evidence="2 3">
    <name type="scientific">Marinobacter xestospongiae</name>
    <dbReference type="NCBI Taxonomy" id="994319"/>
    <lineage>
        <taxon>Bacteria</taxon>
        <taxon>Pseudomonadati</taxon>
        <taxon>Pseudomonadota</taxon>
        <taxon>Gammaproteobacteria</taxon>
        <taxon>Pseudomonadales</taxon>
        <taxon>Marinobacteraceae</taxon>
        <taxon>Marinobacter</taxon>
    </lineage>
</organism>
<protein>
    <submittedName>
        <fullName evidence="2">S8 family peptidase</fullName>
    </submittedName>
</protein>
<dbReference type="InterPro" id="IPR034074">
    <property type="entry name" value="Y4bN_pept_dom"/>
</dbReference>